<evidence type="ECO:0000313" key="5">
    <source>
        <dbReference type="EMBL" id="KAK9970289.1"/>
    </source>
</evidence>
<dbReference type="GO" id="GO:0030246">
    <property type="term" value="F:carbohydrate binding"/>
    <property type="evidence" value="ECO:0007669"/>
    <property type="project" value="UniProtKB-KW"/>
</dbReference>
<dbReference type="Proteomes" id="UP001479290">
    <property type="component" value="Unassembled WGS sequence"/>
</dbReference>
<evidence type="ECO:0000313" key="6">
    <source>
        <dbReference type="Proteomes" id="UP001479290"/>
    </source>
</evidence>
<proteinExistence type="predicted"/>
<evidence type="ECO:0000256" key="3">
    <source>
        <dbReference type="ARBA" id="ARBA00022737"/>
    </source>
</evidence>
<dbReference type="EMBL" id="JAWDJR010000008">
    <property type="protein sequence ID" value="KAK9970289.1"/>
    <property type="molecule type" value="Genomic_DNA"/>
</dbReference>
<dbReference type="PANTHER" id="PTHR46780">
    <property type="entry name" value="PROTEIN EVA-1"/>
    <property type="match status" value="1"/>
</dbReference>
<feature type="domain" description="SUEL-type lectin" evidence="4">
    <location>
        <begin position="140"/>
        <end position="230"/>
    </location>
</feature>
<organism evidence="5 6">
    <name type="scientific">Culter alburnus</name>
    <name type="common">Topmouth culter</name>
    <dbReference type="NCBI Taxonomy" id="194366"/>
    <lineage>
        <taxon>Eukaryota</taxon>
        <taxon>Metazoa</taxon>
        <taxon>Chordata</taxon>
        <taxon>Craniata</taxon>
        <taxon>Vertebrata</taxon>
        <taxon>Euteleostomi</taxon>
        <taxon>Actinopterygii</taxon>
        <taxon>Neopterygii</taxon>
        <taxon>Teleostei</taxon>
        <taxon>Ostariophysi</taxon>
        <taxon>Cypriniformes</taxon>
        <taxon>Xenocyprididae</taxon>
        <taxon>Xenocypridinae</taxon>
        <taxon>Culter</taxon>
    </lineage>
</organism>
<evidence type="ECO:0000256" key="1">
    <source>
        <dbReference type="ARBA" id="ARBA00022546"/>
    </source>
</evidence>
<dbReference type="FunFam" id="2.60.120.740:FF:000003">
    <property type="entry name" value="Protein eva-1 homolog C"/>
    <property type="match status" value="1"/>
</dbReference>
<name>A0AAW2ACB7_CULAL</name>
<protein>
    <recommendedName>
        <fullName evidence="4">SUEL-type lectin domain-containing protein</fullName>
    </recommendedName>
</protein>
<feature type="domain" description="SUEL-type lectin" evidence="4">
    <location>
        <begin position="45"/>
        <end position="133"/>
    </location>
</feature>
<dbReference type="CDD" id="cd22836">
    <property type="entry name" value="Gal_Rha_Lectin_RBL_rpt2"/>
    <property type="match status" value="2"/>
</dbReference>
<dbReference type="AlphaFoldDB" id="A0AAW2ACB7"/>
<dbReference type="PROSITE" id="PS50228">
    <property type="entry name" value="SUEL_LECTIN"/>
    <property type="match status" value="3"/>
</dbReference>
<evidence type="ECO:0000259" key="4">
    <source>
        <dbReference type="PROSITE" id="PS50228"/>
    </source>
</evidence>
<sequence>MNQLIRGYMYTFDSNNRTMFSISVLLLTLVFLNSRLLISAETIVTCDGFVLHLSCDSGVISVQSATFGRTSSKICSVGQPQGQTSNTQCSMDVPAVSKLCDGLRECELNTQGLAAKDPCFGTYKYYTINYICIQAETSVTCHGGYSYLKCENGKIQINTANYGRTDKITCSEGRPSSELQSSKCYSPNALAPVSKSCNGLESCEVFATDRVFTDPCFGTYKYLAISYFCLPPGIRSSMVCEHEENDLNCEDGTAIQIHSANYGRTDSNTCSTGRPASQLAKTDCYALNSQTIVTNGCEGKNRCSILASNSVFSDPCIGTFKYLYISYSCVSKC</sequence>
<dbReference type="InterPro" id="IPR043159">
    <property type="entry name" value="Lectin_gal-bd_sf"/>
</dbReference>
<dbReference type="Pfam" id="PF02140">
    <property type="entry name" value="SUEL_Lectin"/>
    <property type="match status" value="3"/>
</dbReference>
<feature type="domain" description="SUEL-type lectin" evidence="4">
    <location>
        <begin position="239"/>
        <end position="330"/>
    </location>
</feature>
<keyword evidence="2" id="KW-0430">Lectin</keyword>
<dbReference type="InterPro" id="IPR000922">
    <property type="entry name" value="Lectin_gal-bd_dom"/>
</dbReference>
<dbReference type="Gene3D" id="2.60.120.740">
    <property type="match status" value="3"/>
</dbReference>
<keyword evidence="6" id="KW-1185">Reference proteome</keyword>
<gene>
    <name evidence="5" type="ORF">ABG768_026243</name>
</gene>
<accession>A0AAW2ACB7</accession>
<reference evidence="5 6" key="1">
    <citation type="submission" date="2024-05" db="EMBL/GenBank/DDBJ databases">
        <title>A high-quality chromosomal-level genome assembly of Topmouth culter (Culter alburnus).</title>
        <authorList>
            <person name="Zhao H."/>
        </authorList>
    </citation>
    <scope>NUCLEOTIDE SEQUENCE [LARGE SCALE GENOMIC DNA]</scope>
    <source>
        <strain evidence="5">CATC2023</strain>
        <tissue evidence="5">Muscle</tissue>
    </source>
</reference>
<keyword evidence="3" id="KW-0677">Repeat</keyword>
<comment type="caution">
    <text evidence="5">The sequence shown here is derived from an EMBL/GenBank/DDBJ whole genome shotgun (WGS) entry which is preliminary data.</text>
</comment>
<evidence type="ECO:0000256" key="2">
    <source>
        <dbReference type="ARBA" id="ARBA00022734"/>
    </source>
</evidence>
<dbReference type="FunFam" id="2.60.120.740:FF:000001">
    <property type="entry name" value="Adhesion G protein-coupled receptor L2"/>
    <property type="match status" value="1"/>
</dbReference>
<keyword evidence="1" id="KW-0348">Hemagglutinin</keyword>